<dbReference type="Proteomes" id="UP001175227">
    <property type="component" value="Unassembled WGS sequence"/>
</dbReference>
<evidence type="ECO:0000313" key="2">
    <source>
        <dbReference type="EMBL" id="KAK0480143.1"/>
    </source>
</evidence>
<organism evidence="2 3">
    <name type="scientific">Armillaria novae-zelandiae</name>
    <dbReference type="NCBI Taxonomy" id="153914"/>
    <lineage>
        <taxon>Eukaryota</taxon>
        <taxon>Fungi</taxon>
        <taxon>Dikarya</taxon>
        <taxon>Basidiomycota</taxon>
        <taxon>Agaricomycotina</taxon>
        <taxon>Agaricomycetes</taxon>
        <taxon>Agaricomycetidae</taxon>
        <taxon>Agaricales</taxon>
        <taxon>Marasmiineae</taxon>
        <taxon>Physalacriaceae</taxon>
        <taxon>Armillaria</taxon>
    </lineage>
</organism>
<sequence>MTYLTRMRSSYGCFQIHFDNHRDCVKRFRDTIYQDQTDLVDEILDSFYFSIEEEETGITDDEEQEIYDTQSEGLSEPESESDDEAGAFYALYGGGSSLSSSMSSLSSLSAPRERVDLPSETIESPGIFANARDGAASQQLDTYHPANDSSLIFGHEDIPQVISASSKTCDEGVLGDDNPLPPKFTSRLSTETIRGIRRIPVKEEVA</sequence>
<feature type="compositionally biased region" description="Acidic residues" evidence="1">
    <location>
        <begin position="54"/>
        <end position="66"/>
    </location>
</feature>
<evidence type="ECO:0000313" key="3">
    <source>
        <dbReference type="Proteomes" id="UP001175227"/>
    </source>
</evidence>
<feature type="region of interest" description="Disordered" evidence="1">
    <location>
        <begin position="54"/>
        <end position="83"/>
    </location>
</feature>
<dbReference type="AlphaFoldDB" id="A0AA39PB40"/>
<proteinExistence type="predicted"/>
<evidence type="ECO:0000256" key="1">
    <source>
        <dbReference type="SAM" id="MobiDB-lite"/>
    </source>
</evidence>
<comment type="caution">
    <text evidence="2">The sequence shown here is derived from an EMBL/GenBank/DDBJ whole genome shotgun (WGS) entry which is preliminary data.</text>
</comment>
<keyword evidence="3" id="KW-1185">Reference proteome</keyword>
<reference evidence="2" key="1">
    <citation type="submission" date="2023-06" db="EMBL/GenBank/DDBJ databases">
        <authorList>
            <consortium name="Lawrence Berkeley National Laboratory"/>
            <person name="Ahrendt S."/>
            <person name="Sahu N."/>
            <person name="Indic B."/>
            <person name="Wong-Bajracharya J."/>
            <person name="Merenyi Z."/>
            <person name="Ke H.-M."/>
            <person name="Monk M."/>
            <person name="Kocsube S."/>
            <person name="Drula E."/>
            <person name="Lipzen A."/>
            <person name="Balint B."/>
            <person name="Henrissat B."/>
            <person name="Andreopoulos B."/>
            <person name="Martin F.M."/>
            <person name="Harder C.B."/>
            <person name="Rigling D."/>
            <person name="Ford K.L."/>
            <person name="Foster G.D."/>
            <person name="Pangilinan J."/>
            <person name="Papanicolaou A."/>
            <person name="Barry K."/>
            <person name="LaButti K."/>
            <person name="Viragh M."/>
            <person name="Koriabine M."/>
            <person name="Yan M."/>
            <person name="Riley R."/>
            <person name="Champramary S."/>
            <person name="Plett K.L."/>
            <person name="Tsai I.J."/>
            <person name="Slot J."/>
            <person name="Sipos G."/>
            <person name="Plett J."/>
            <person name="Nagy L.G."/>
            <person name="Grigoriev I.V."/>
        </authorList>
    </citation>
    <scope>NUCLEOTIDE SEQUENCE</scope>
    <source>
        <strain evidence="2">ICMP 16352</strain>
    </source>
</reference>
<protein>
    <submittedName>
        <fullName evidence="2">Uncharacterized protein</fullName>
    </submittedName>
</protein>
<dbReference type="EMBL" id="JAUEPR010000010">
    <property type="protein sequence ID" value="KAK0480143.1"/>
    <property type="molecule type" value="Genomic_DNA"/>
</dbReference>
<accession>A0AA39PB40</accession>
<name>A0AA39PB40_9AGAR</name>
<gene>
    <name evidence="2" type="ORF">IW261DRAFT_116521</name>
</gene>